<sequence>MGIGHAGFLEAGRRIHIGGVEIAAGLENPVLADTATGVAGDHGGVIGAIHRHGDGLGGAVRRLDLEGLGQVVIGAQRLHRGGIVVQRIGPSPIGAHREGAMGIGHAGFLEAGRRIHIGGVEVAAGLENPVLADTATGVAGDHGGVIDRGHVKRGRARSRAAMAVRDGVGEIHLTVEIMVGREGIGAVVVVVDGAVGGREIAHRQGVAFHIRAVLQQIAGLDGDGVVLVASLDLHRAGDHRAVIGSGDVNGALRRGGATVTIRNGHREAIGHLGAFTQAGGGLVRFKGVTAGGGIDGDGTVRRLMGGDRIAVGIGAERIGQGLIEVDVGRSHMAGGQAGVIGRGGMDRTVEIDHRVMIGGAGDLDVDINGLAGRAALAVGDDHTEVVGLGRALGKGAGGIIGRKLVITGRRINRRRTMVGMDGQDGMTIAICAEGIGQGIGSTDTHPTHYAGIGVGGGHMPLAADRVGDVDAGVGVLEIDDRRIVAAGDGDLDLAHAGRHVIVVDGHDLERITQRLPNAETGIVGRRIGVFASGGVDADRAVIGRQAGHMVAVGIDQGVMQGVGTGGSGARHIAGVDVGAHGAALDGGVVVHGHQIMDGHRRRVVAARDGDLDRAGIGRRAMIVDGHDLEGIINRLILDQMSRVGIGRESVFARAGIDAHRTVAGRQAGHMIASRVHQGIREGVGGTDLDPGHHAGIGIGADHAADDGGVIVGGRGIMDGQRRLVVGTVDFDGERSRGRGAMTIIDTDIERIEDILAEPQGGGPLIGREGVDAGFGINGQSAVVVGQAVGDRTIGTDQMIGQRVAIDIMGRHPAADGMCLIHMRSASRIDHWRMIDGGLDLGGLGLGLRRHSGSRHLRPLVIGHKTARGSEGLRRNGTPVLILEVRIGPGEIGKLLNIQRLGAAKIGGDGMGILMDIHRQTFQFGRSNRTVLGPIDGHIEGNLGATSDATQVLHLRVARRALLNIGETAQLGVADIDRAGRVVARFPHVLALNILQHRQVVERLLCVLLAAVMLILGMLVLGMLVVRGIGVVVLGHNGTPGA</sequence>
<organism evidence="2 3">
    <name type="scientific">Paramagnetospirillum magnetotacticum MS-1</name>
    <dbReference type="NCBI Taxonomy" id="272627"/>
    <lineage>
        <taxon>Bacteria</taxon>
        <taxon>Pseudomonadati</taxon>
        <taxon>Pseudomonadota</taxon>
        <taxon>Alphaproteobacteria</taxon>
        <taxon>Rhodospirillales</taxon>
        <taxon>Magnetospirillaceae</taxon>
        <taxon>Paramagnetospirillum</taxon>
    </lineage>
</organism>
<proteinExistence type="predicted"/>
<keyword evidence="1" id="KW-0812">Transmembrane</keyword>
<evidence type="ECO:0000313" key="2">
    <source>
        <dbReference type="EMBL" id="KIM00486.1"/>
    </source>
</evidence>
<comment type="caution">
    <text evidence="2">The sequence shown here is derived from an EMBL/GenBank/DDBJ whole genome shotgun (WGS) entry which is preliminary data.</text>
</comment>
<keyword evidence="1" id="KW-1133">Transmembrane helix</keyword>
<feature type="transmembrane region" description="Helical" evidence="1">
    <location>
        <begin position="1006"/>
        <end position="1025"/>
    </location>
</feature>
<dbReference type="Proteomes" id="UP000031971">
    <property type="component" value="Unassembled WGS sequence"/>
</dbReference>
<evidence type="ECO:0000256" key="1">
    <source>
        <dbReference type="SAM" id="Phobius"/>
    </source>
</evidence>
<evidence type="ECO:0000313" key="3">
    <source>
        <dbReference type="Proteomes" id="UP000031971"/>
    </source>
</evidence>
<dbReference type="EMBL" id="JXSL01000010">
    <property type="protein sequence ID" value="KIM00486.1"/>
    <property type="molecule type" value="Genomic_DNA"/>
</dbReference>
<gene>
    <name evidence="2" type="ORF">CCC_01904</name>
</gene>
<name>A0A0C2Z0Q5_PARME</name>
<keyword evidence="3" id="KW-1185">Reference proteome</keyword>
<dbReference type="AlphaFoldDB" id="A0A0C2Z0Q5"/>
<protein>
    <submittedName>
        <fullName evidence="2">Putative nuclear antigen</fullName>
    </submittedName>
</protein>
<accession>A0A0C2Z0Q5</accession>
<reference evidence="2 3" key="1">
    <citation type="submission" date="2015-01" db="EMBL/GenBank/DDBJ databases">
        <title>Genome Sequence of Magnetospirillum magnetotacticum Strain MS-1.</title>
        <authorList>
            <person name="Marinov G.K."/>
            <person name="Smalley M.D."/>
            <person name="DeSalvo G."/>
        </authorList>
    </citation>
    <scope>NUCLEOTIDE SEQUENCE [LARGE SCALE GENOMIC DNA]</scope>
    <source>
        <strain evidence="2 3">MS-1</strain>
    </source>
</reference>
<keyword evidence="1" id="KW-0472">Membrane</keyword>